<accession>A0A841RE66</accession>
<dbReference type="InterPro" id="IPR003848">
    <property type="entry name" value="DUF218"/>
</dbReference>
<sequence length="201" mass="23173">MTFIQDISEFIFLNDKIEESDIIFIPGGSYPELGEYAARLWNNKIAPYVMPSGGVSIKTGKFNGVKSKKNIYSKDYKTDCEFLTDVLKINGVPEEAIICEDKSSFTKENAILSKRILDLYGMKIKKAIICCKSFHARRALLCYQFAFPKTEFLMHPYPYVENNVEISKLNWHNSEIGIKRVLGELQRCGNQFEEEFIRLLE</sequence>
<dbReference type="Pfam" id="PF02698">
    <property type="entry name" value="DUF218"/>
    <property type="match status" value="1"/>
</dbReference>
<dbReference type="AlphaFoldDB" id="A0A841RE66"/>
<dbReference type="Proteomes" id="UP000587760">
    <property type="component" value="Unassembled WGS sequence"/>
</dbReference>
<dbReference type="EMBL" id="JACHGJ010000010">
    <property type="protein sequence ID" value="MBB6482283.1"/>
    <property type="molecule type" value="Genomic_DNA"/>
</dbReference>
<comment type="caution">
    <text evidence="2">The sequence shown here is derived from an EMBL/GenBank/DDBJ whole genome shotgun (WGS) entry which is preliminary data.</text>
</comment>
<gene>
    <name evidence="2" type="ORF">HNR50_003972</name>
</gene>
<dbReference type="GO" id="GO:0005886">
    <property type="term" value="C:plasma membrane"/>
    <property type="evidence" value="ECO:0007669"/>
    <property type="project" value="TreeGrafter"/>
</dbReference>
<dbReference type="InterPro" id="IPR051599">
    <property type="entry name" value="Cell_Envelope_Assoc"/>
</dbReference>
<evidence type="ECO:0000313" key="2">
    <source>
        <dbReference type="EMBL" id="MBB6482283.1"/>
    </source>
</evidence>
<protein>
    <submittedName>
        <fullName evidence="2">Uncharacterized SAM-binding protein YcdF (DUF218 family)</fullName>
    </submittedName>
</protein>
<dbReference type="Gene3D" id="3.40.50.620">
    <property type="entry name" value="HUPs"/>
    <property type="match status" value="1"/>
</dbReference>
<dbReference type="PANTHER" id="PTHR30336">
    <property type="entry name" value="INNER MEMBRANE PROTEIN, PROBABLE PERMEASE"/>
    <property type="match status" value="1"/>
</dbReference>
<feature type="domain" description="DUF218" evidence="1">
    <location>
        <begin position="23"/>
        <end position="163"/>
    </location>
</feature>
<dbReference type="PANTHER" id="PTHR30336:SF20">
    <property type="entry name" value="DUF218 DOMAIN-CONTAINING PROTEIN"/>
    <property type="match status" value="1"/>
</dbReference>
<dbReference type="CDD" id="cd06259">
    <property type="entry name" value="YdcF-like"/>
    <property type="match status" value="1"/>
</dbReference>
<proteinExistence type="predicted"/>
<reference evidence="2 3" key="1">
    <citation type="submission" date="2020-08" db="EMBL/GenBank/DDBJ databases">
        <title>Genomic Encyclopedia of Type Strains, Phase IV (KMG-IV): sequencing the most valuable type-strain genomes for metagenomic binning, comparative biology and taxonomic classification.</title>
        <authorList>
            <person name="Goeker M."/>
        </authorList>
    </citation>
    <scope>NUCLEOTIDE SEQUENCE [LARGE SCALE GENOMIC DNA]</scope>
    <source>
        <strain evidence="2 3">DSM 2461</strain>
    </source>
</reference>
<keyword evidence="3" id="KW-1185">Reference proteome</keyword>
<name>A0A841RE66_9SPIO</name>
<evidence type="ECO:0000313" key="3">
    <source>
        <dbReference type="Proteomes" id="UP000587760"/>
    </source>
</evidence>
<organism evidence="2 3">
    <name type="scientific">Spirochaeta isovalerica</name>
    <dbReference type="NCBI Taxonomy" id="150"/>
    <lineage>
        <taxon>Bacteria</taxon>
        <taxon>Pseudomonadati</taxon>
        <taxon>Spirochaetota</taxon>
        <taxon>Spirochaetia</taxon>
        <taxon>Spirochaetales</taxon>
        <taxon>Spirochaetaceae</taxon>
        <taxon>Spirochaeta</taxon>
    </lineage>
</organism>
<dbReference type="RefSeq" id="WP_184748515.1">
    <property type="nucleotide sequence ID" value="NZ_JACHGJ010000010.1"/>
</dbReference>
<dbReference type="InterPro" id="IPR014729">
    <property type="entry name" value="Rossmann-like_a/b/a_fold"/>
</dbReference>
<evidence type="ECO:0000259" key="1">
    <source>
        <dbReference type="Pfam" id="PF02698"/>
    </source>
</evidence>